<dbReference type="PANTHER" id="PTHR46600">
    <property type="entry name" value="THAP DOMAIN-CONTAINING"/>
    <property type="match status" value="1"/>
</dbReference>
<keyword evidence="3" id="KW-0862">Zinc</keyword>
<dbReference type="InterPro" id="IPR048366">
    <property type="entry name" value="TNP-like_GBD"/>
</dbReference>
<keyword evidence="2 5" id="KW-0863">Zinc-finger</keyword>
<evidence type="ECO:0000313" key="8">
    <source>
        <dbReference type="Proteomes" id="UP001314205"/>
    </source>
</evidence>
<dbReference type="Pfam" id="PF21788">
    <property type="entry name" value="TNP-like_GBD"/>
    <property type="match status" value="1"/>
</dbReference>
<dbReference type="PANTHER" id="PTHR46600:SF11">
    <property type="entry name" value="THAP DOMAIN-CONTAINING PROTEIN 10"/>
    <property type="match status" value="1"/>
</dbReference>
<dbReference type="Proteomes" id="UP001314205">
    <property type="component" value="Unassembled WGS sequence"/>
</dbReference>
<dbReference type="Pfam" id="PF21787">
    <property type="entry name" value="TNP-like_RNaseH_N"/>
    <property type="match status" value="1"/>
</dbReference>
<keyword evidence="1" id="KW-0479">Metal-binding</keyword>
<dbReference type="InterPro" id="IPR048367">
    <property type="entry name" value="TNP-like_RNaseH_C"/>
</dbReference>
<evidence type="ECO:0000256" key="3">
    <source>
        <dbReference type="ARBA" id="ARBA00022833"/>
    </source>
</evidence>
<evidence type="ECO:0000259" key="6">
    <source>
        <dbReference type="PROSITE" id="PS50950"/>
    </source>
</evidence>
<keyword evidence="4 5" id="KW-0238">DNA-binding</keyword>
<dbReference type="Pfam" id="PF05485">
    <property type="entry name" value="THAP"/>
    <property type="match status" value="1"/>
</dbReference>
<dbReference type="Gene3D" id="6.20.210.20">
    <property type="entry name" value="THAP domain"/>
    <property type="match status" value="1"/>
</dbReference>
<dbReference type="InterPro" id="IPR021896">
    <property type="entry name" value="THAP9-like_HTH"/>
</dbReference>
<evidence type="ECO:0000313" key="7">
    <source>
        <dbReference type="EMBL" id="CAK1588240.1"/>
    </source>
</evidence>
<evidence type="ECO:0000256" key="2">
    <source>
        <dbReference type="ARBA" id="ARBA00022771"/>
    </source>
</evidence>
<dbReference type="PROSITE" id="PS50950">
    <property type="entry name" value="ZF_THAP"/>
    <property type="match status" value="1"/>
</dbReference>
<dbReference type="InterPro" id="IPR048365">
    <property type="entry name" value="TNP-like_RNaseH_N"/>
</dbReference>
<dbReference type="Pfam" id="PF21789">
    <property type="entry name" value="TNP-like_RNaseH_C"/>
    <property type="match status" value="1"/>
</dbReference>
<dbReference type="SUPFAM" id="SSF57716">
    <property type="entry name" value="Glucocorticoid receptor-like (DNA-binding domain)"/>
    <property type="match status" value="1"/>
</dbReference>
<comment type="caution">
    <text evidence="7">The sequence shown here is derived from an EMBL/GenBank/DDBJ whole genome shotgun (WGS) entry which is preliminary data.</text>
</comment>
<name>A0AAV1KZQ9_9NEOP</name>
<dbReference type="GO" id="GO:0008270">
    <property type="term" value="F:zinc ion binding"/>
    <property type="evidence" value="ECO:0007669"/>
    <property type="project" value="UniProtKB-KW"/>
</dbReference>
<protein>
    <recommendedName>
        <fullName evidence="6">THAP-type domain-containing protein</fullName>
    </recommendedName>
</protein>
<dbReference type="EMBL" id="CAVLGL010000082">
    <property type="protein sequence ID" value="CAK1588240.1"/>
    <property type="molecule type" value="Genomic_DNA"/>
</dbReference>
<dbReference type="AlphaFoldDB" id="A0AAV1KZQ9"/>
<dbReference type="InterPro" id="IPR006612">
    <property type="entry name" value="THAP_Znf"/>
</dbReference>
<dbReference type="SMART" id="SM00692">
    <property type="entry name" value="DM3"/>
    <property type="match status" value="1"/>
</dbReference>
<proteinExistence type="predicted"/>
<reference evidence="7 8" key="1">
    <citation type="submission" date="2023-11" db="EMBL/GenBank/DDBJ databases">
        <authorList>
            <person name="Hedman E."/>
            <person name="Englund M."/>
            <person name="Stromberg M."/>
            <person name="Nyberg Akerstrom W."/>
            <person name="Nylinder S."/>
            <person name="Jareborg N."/>
            <person name="Kallberg Y."/>
            <person name="Kronander E."/>
        </authorList>
    </citation>
    <scope>NUCLEOTIDE SEQUENCE [LARGE SCALE GENOMIC DNA]</scope>
</reference>
<evidence type="ECO:0000256" key="4">
    <source>
        <dbReference type="ARBA" id="ARBA00023125"/>
    </source>
</evidence>
<accession>A0AAV1KZQ9</accession>
<evidence type="ECO:0000256" key="5">
    <source>
        <dbReference type="PROSITE-ProRule" id="PRU00309"/>
    </source>
</evidence>
<dbReference type="Pfam" id="PF12017">
    <property type="entry name" value="Tnp_P_element"/>
    <property type="match status" value="1"/>
</dbReference>
<dbReference type="InterPro" id="IPR026516">
    <property type="entry name" value="THAP1/10"/>
</dbReference>
<organism evidence="7 8">
    <name type="scientific">Parnassius mnemosyne</name>
    <name type="common">clouded apollo</name>
    <dbReference type="NCBI Taxonomy" id="213953"/>
    <lineage>
        <taxon>Eukaryota</taxon>
        <taxon>Metazoa</taxon>
        <taxon>Ecdysozoa</taxon>
        <taxon>Arthropoda</taxon>
        <taxon>Hexapoda</taxon>
        <taxon>Insecta</taxon>
        <taxon>Pterygota</taxon>
        <taxon>Neoptera</taxon>
        <taxon>Endopterygota</taxon>
        <taxon>Lepidoptera</taxon>
        <taxon>Glossata</taxon>
        <taxon>Ditrysia</taxon>
        <taxon>Papilionoidea</taxon>
        <taxon>Papilionidae</taxon>
        <taxon>Parnassiinae</taxon>
        <taxon>Parnassini</taxon>
        <taxon>Parnassius</taxon>
        <taxon>Driopa</taxon>
    </lineage>
</organism>
<dbReference type="GO" id="GO:0043565">
    <property type="term" value="F:sequence-specific DNA binding"/>
    <property type="evidence" value="ECO:0007669"/>
    <property type="project" value="InterPro"/>
</dbReference>
<feature type="domain" description="THAP-type" evidence="6">
    <location>
        <begin position="1"/>
        <end position="82"/>
    </location>
</feature>
<dbReference type="SMART" id="SM00980">
    <property type="entry name" value="THAP"/>
    <property type="match status" value="1"/>
</dbReference>
<sequence length="849" mass="98334">MVHTTCAVRDCKSSSRINKDLRFHQIPHTEERCKSWLKVIGRPNLVGRTFKSIKNTYICSLHFEKSMYGKKLLKKTSIPTLFLPTNDSIHTQTDPKVKILSDVILELSDKRHVLIPKIARRDHELVGSSSQNSEHTNTKKYIGIDFSSQTPARLTDFTPRKSKLRKQLFKISKKLKCTAKKYEDVTAEQFLNGCDKFLSPKLSAIVKAQIYLKLHCKNNRYSREFKLFCLNMYYTSPLAYRFLSKTICLPSKSTLAKMYLPMQTKVNQQMWDVLSATIKHMSSSEKECVLCMDEMSLKLNLSYNSKEDKILGLHEVDGQQQPVAAGYAFTLMLRGITSKWKQPIGFSFISSSKIDDQLKTWIIATVKRLLELGFNIRAFVSDLGSDFLAFSKTLGISKESSCFEIGGHNIYYIFDVPHLMKCVRNNLINYNFEFDGKTTRWEDITNMYELGKMKDMRSAPRLTDSHLQPNSFQKQKVRFAVQVFSNSVVAALKNYQSSGTLQVDDGTIFFIEIMNSLFDLLNSSNIDSPKAYSKPYRSTTLQEELLDKSQRLFNSMRVKNKKNGRDVTNIIKFINAFNITINSFRQLYQDMKSEGYDYLLTRRINNDCLENFFGLVRQAGGNCREPSCIQYTRAFRKMFLCQILNLSDATNCTEDFDSILAQFVEFAKNTPQTQVSIQDPPQTQPKENLTNMYDIPEKNAFHYICGYLLRRCVESHKRDCLSIISYASSYDDESNEKNLYIRLRAYDTSRDRFGGLQVPPDDFVDYIHSLETELMSIFTFTGNIGFKLFEHLRLIEFNTKPCACFPINYLLNLFIRMRIFYIIKFNNRNFSLLLNLKTENICQLLIYNS</sequence>
<evidence type="ECO:0000256" key="1">
    <source>
        <dbReference type="ARBA" id="ARBA00022723"/>
    </source>
</evidence>
<keyword evidence="8" id="KW-1185">Reference proteome</keyword>
<dbReference type="InterPro" id="IPR038441">
    <property type="entry name" value="THAP_Znf_sf"/>
</dbReference>
<gene>
    <name evidence="7" type="ORF">PARMNEM_LOCUS8898</name>
</gene>